<sequence length="123" mass="14604">MPIFPDETDLLSLFECEPTLFDKSKDFPFYYNEANYKFTNGVEEFSVTISPSYGEVRIEVKELDSHNLMMQLDLKRVEKYEITADRRDCSSILMTRQEEDLLQTVEVVFKPRFKVIFKDHLTE</sequence>
<proteinExistence type="predicted"/>
<dbReference type="Proteomes" id="UP000279911">
    <property type="component" value="Unassembled WGS sequence"/>
</dbReference>
<name>A0A427TWE8_9BACI</name>
<dbReference type="EMBL" id="RSFW01000006">
    <property type="protein sequence ID" value="RSD28724.1"/>
    <property type="molecule type" value="Genomic_DNA"/>
</dbReference>
<evidence type="ECO:0000313" key="2">
    <source>
        <dbReference type="Proteomes" id="UP000279911"/>
    </source>
</evidence>
<organism evidence="1 2">
    <name type="scientific">Mesobacillus subterraneus</name>
    <dbReference type="NCBI Taxonomy" id="285983"/>
    <lineage>
        <taxon>Bacteria</taxon>
        <taxon>Bacillati</taxon>
        <taxon>Bacillota</taxon>
        <taxon>Bacilli</taxon>
        <taxon>Bacillales</taxon>
        <taxon>Bacillaceae</taxon>
        <taxon>Mesobacillus</taxon>
    </lineage>
</organism>
<gene>
    <name evidence="1" type="ORF">EJA10_03880</name>
</gene>
<dbReference type="RefSeq" id="WP_125478686.1">
    <property type="nucleotide sequence ID" value="NZ_RSFW01000006.1"/>
</dbReference>
<evidence type="ECO:0000313" key="1">
    <source>
        <dbReference type="EMBL" id="RSD28724.1"/>
    </source>
</evidence>
<comment type="caution">
    <text evidence="1">The sequence shown here is derived from an EMBL/GenBank/DDBJ whole genome shotgun (WGS) entry which is preliminary data.</text>
</comment>
<reference evidence="2" key="1">
    <citation type="submission" date="2018-12" db="EMBL/GenBank/DDBJ databases">
        <title>Bacillus chawlae sp. nov., Bacillus glennii sp. nov., and Bacillus saganii sp. nov. Isolated from the Vehicle Assembly Building at Kennedy Space Center where the Viking Spacecraft were Assembled.</title>
        <authorList>
            <person name="Seuylemezian A."/>
            <person name="Vaishampayan P."/>
        </authorList>
    </citation>
    <scope>NUCLEOTIDE SEQUENCE [LARGE SCALE GENOMIC DNA]</scope>
    <source>
        <strain evidence="2">DSM 13966</strain>
    </source>
</reference>
<protein>
    <submittedName>
        <fullName evidence="1">Uncharacterized protein</fullName>
    </submittedName>
</protein>
<dbReference type="AlphaFoldDB" id="A0A427TWE8"/>
<accession>A0A427TWE8</accession>
<dbReference type="OrthoDB" id="1953555at2"/>